<evidence type="ECO:0000256" key="2">
    <source>
        <dbReference type="SAM" id="Coils"/>
    </source>
</evidence>
<sequence>MKHYQGPMKNNLLLIRPSPVISDFRPTLFEDELKKSRSQLLNLSSQIVTHESSVDHMRLKRIDRQAKQEALKDMMSKVSYFESQLGMETVGLNKLMTKNRHMREEMESLLRERERFKRQLDELLSRLSAGKAFIHDLMEQGTVAFEHREEAQGKLLLLRRKRVVLQEKHGQGMRDLERELEDNIRSAVFMTKKGQERGGNAARAEEEENKRQLMQGEVRRLEKVLEKILDYFPDISDPNAMADLYLVQEDENFAIFNYVNEVNCEGKCHCSGYKPILLQKLVTTL</sequence>
<dbReference type="InterPro" id="IPR049258">
    <property type="entry name" value="ODAD1_CC"/>
</dbReference>
<accession>A0A9P0H126</accession>
<organism evidence="4 5">
    <name type="scientific">Nezara viridula</name>
    <name type="common">Southern green stink bug</name>
    <name type="synonym">Cimex viridulus</name>
    <dbReference type="NCBI Taxonomy" id="85310"/>
    <lineage>
        <taxon>Eukaryota</taxon>
        <taxon>Metazoa</taxon>
        <taxon>Ecdysozoa</taxon>
        <taxon>Arthropoda</taxon>
        <taxon>Hexapoda</taxon>
        <taxon>Insecta</taxon>
        <taxon>Pterygota</taxon>
        <taxon>Neoptera</taxon>
        <taxon>Paraneoptera</taxon>
        <taxon>Hemiptera</taxon>
        <taxon>Heteroptera</taxon>
        <taxon>Panheteroptera</taxon>
        <taxon>Pentatomomorpha</taxon>
        <taxon>Pentatomoidea</taxon>
        <taxon>Pentatomidae</taxon>
        <taxon>Pentatominae</taxon>
        <taxon>Nezara</taxon>
    </lineage>
</organism>
<dbReference type="Proteomes" id="UP001152798">
    <property type="component" value="Chromosome 2"/>
</dbReference>
<dbReference type="Pfam" id="PF21773">
    <property type="entry name" value="ODAD1_CC"/>
    <property type="match status" value="1"/>
</dbReference>
<evidence type="ECO:0000313" key="5">
    <source>
        <dbReference type="Proteomes" id="UP001152798"/>
    </source>
</evidence>
<protein>
    <recommendedName>
        <fullName evidence="3">ODAD1 central coiled coil region domain-containing protein</fullName>
    </recommendedName>
</protein>
<dbReference type="EMBL" id="OV725078">
    <property type="protein sequence ID" value="CAH1393418.1"/>
    <property type="molecule type" value="Genomic_DNA"/>
</dbReference>
<dbReference type="PANTHER" id="PTHR21694">
    <property type="entry name" value="COILED-COIL DOMAIN-CONTAINING PROTEIN 63"/>
    <property type="match status" value="1"/>
</dbReference>
<reference evidence="4" key="1">
    <citation type="submission" date="2022-01" db="EMBL/GenBank/DDBJ databases">
        <authorList>
            <person name="King R."/>
        </authorList>
    </citation>
    <scope>NUCLEOTIDE SEQUENCE</scope>
</reference>
<evidence type="ECO:0000313" key="4">
    <source>
        <dbReference type="EMBL" id="CAH1393418.1"/>
    </source>
</evidence>
<evidence type="ECO:0000256" key="1">
    <source>
        <dbReference type="ARBA" id="ARBA00023054"/>
    </source>
</evidence>
<dbReference type="OrthoDB" id="6766775at2759"/>
<feature type="coiled-coil region" evidence="2">
    <location>
        <begin position="92"/>
        <end position="168"/>
    </location>
</feature>
<name>A0A9P0H126_NEZVI</name>
<keyword evidence="5" id="KW-1185">Reference proteome</keyword>
<dbReference type="PANTHER" id="PTHR21694:SF18">
    <property type="entry name" value="COILED-COIL DOMAIN-CONTAINING PROTEIN 63"/>
    <property type="match status" value="1"/>
</dbReference>
<dbReference type="AlphaFoldDB" id="A0A9P0H126"/>
<dbReference type="InterPro" id="IPR051876">
    <property type="entry name" value="ODA-DC/CCD"/>
</dbReference>
<evidence type="ECO:0000259" key="3">
    <source>
        <dbReference type="Pfam" id="PF21773"/>
    </source>
</evidence>
<keyword evidence="1 2" id="KW-0175">Coiled coil</keyword>
<feature type="domain" description="ODAD1 central coiled coil region" evidence="3">
    <location>
        <begin position="77"/>
        <end position="265"/>
    </location>
</feature>
<proteinExistence type="predicted"/>
<gene>
    <name evidence="4" type="ORF">NEZAVI_LOCUS4093</name>
</gene>